<evidence type="ECO:0000313" key="1">
    <source>
        <dbReference type="EMBL" id="TYR31177.1"/>
    </source>
</evidence>
<sequence>MSRCQSKIKISAILICLLTSIWGKAQIRFIDVENKLPIPALNIYHETGMLIGLTDKNGIVHFLEKVDINRLFPMTITAQHISYTTNTIPLSTLDGKQVYELTPRTTVIDDVIINTKPREVVVLNGYYRSLETFNLQQKYFSDGIVEFYIPLTKGKPKYKLIDYRIFLDSVVTAEYNAKMGPFFQIPRVPEMTSQRLSDRLAEFVRENDETHRARLLKKGKEVGYLTTSSDGDNLQLYIDKVLPDSVVNEKFFRIEARTLQSVHIENYTATELNHITPFDLTSLYQNIVGSIKRKSEYGHIPYEGLNEFYVLERRYISSEEYKSIEKELTKSIYKTPERSVYTSRFWEDLEKYNIPPLQPSLAEKLTHRLQLTEGPLD</sequence>
<name>A0A5D4GS33_9SPHI</name>
<dbReference type="AlphaFoldDB" id="A0A5D4GS33"/>
<protein>
    <submittedName>
        <fullName evidence="1">Uncharacterized protein</fullName>
    </submittedName>
</protein>
<reference evidence="1 2" key="1">
    <citation type="submission" date="2019-08" db="EMBL/GenBank/DDBJ databases">
        <title>Phlebobacter frassis gen. nov. sp. nov., a new member of family Sphingobacteriaceae isolated from sand fly rearing media.</title>
        <authorList>
            <person name="Kakumanu M.L."/>
            <person name="Marayati B.F."/>
            <person name="Wada-Katsumata A."/>
            <person name="Wasserberg G."/>
            <person name="Schal C."/>
            <person name="Apperson C.S."/>
            <person name="Ponnusamy L."/>
        </authorList>
    </citation>
    <scope>NUCLEOTIDE SEQUENCE [LARGE SCALE GENOMIC DNA]</scope>
    <source>
        <strain evidence="1 2">SSI9</strain>
    </source>
</reference>
<dbReference type="EMBL" id="VTAV01000030">
    <property type="protein sequence ID" value="TYR31177.1"/>
    <property type="molecule type" value="Genomic_DNA"/>
</dbReference>
<keyword evidence="2" id="KW-1185">Reference proteome</keyword>
<dbReference type="Proteomes" id="UP000322362">
    <property type="component" value="Unassembled WGS sequence"/>
</dbReference>
<comment type="caution">
    <text evidence="1">The sequence shown here is derived from an EMBL/GenBank/DDBJ whole genome shotgun (WGS) entry which is preliminary data.</text>
</comment>
<organism evidence="1 2">
    <name type="scientific">Sphingobacterium phlebotomi</name>
    <dbReference type="NCBI Taxonomy" id="2605433"/>
    <lineage>
        <taxon>Bacteria</taxon>
        <taxon>Pseudomonadati</taxon>
        <taxon>Bacteroidota</taxon>
        <taxon>Sphingobacteriia</taxon>
        <taxon>Sphingobacteriales</taxon>
        <taxon>Sphingobacteriaceae</taxon>
        <taxon>Sphingobacterium</taxon>
    </lineage>
</organism>
<dbReference type="RefSeq" id="WP_148921315.1">
    <property type="nucleotide sequence ID" value="NZ_VTAV01000030.1"/>
</dbReference>
<evidence type="ECO:0000313" key="2">
    <source>
        <dbReference type="Proteomes" id="UP000322362"/>
    </source>
</evidence>
<accession>A0A5D4GS33</accession>
<proteinExistence type="predicted"/>
<gene>
    <name evidence="1" type="ORF">FXV77_21540</name>
</gene>